<organism evidence="1 2">
    <name type="scientific">Blumeria hordei</name>
    <name type="common">Barley powdery mildew</name>
    <name type="synonym">Blumeria graminis f. sp. hordei</name>
    <dbReference type="NCBI Taxonomy" id="2867405"/>
    <lineage>
        <taxon>Eukaryota</taxon>
        <taxon>Fungi</taxon>
        <taxon>Dikarya</taxon>
        <taxon>Ascomycota</taxon>
        <taxon>Pezizomycotina</taxon>
        <taxon>Leotiomycetes</taxon>
        <taxon>Erysiphales</taxon>
        <taxon>Erysiphaceae</taxon>
        <taxon>Blumeria</taxon>
    </lineage>
</organism>
<dbReference type="VEuPathDB" id="FungiDB:BLGHR1_16790"/>
<protein>
    <recommendedName>
        <fullName evidence="3">Pyoverdine/dityrosine biosynthesis protein</fullName>
    </recommendedName>
</protein>
<dbReference type="EMBL" id="UNSH01000086">
    <property type="protein sequence ID" value="SZF05987.1"/>
    <property type="molecule type" value="Genomic_DNA"/>
</dbReference>
<reference evidence="1 2" key="1">
    <citation type="submission" date="2017-11" db="EMBL/GenBank/DDBJ databases">
        <authorList>
            <person name="Kracher B."/>
        </authorList>
    </citation>
    <scope>NUCLEOTIDE SEQUENCE [LARGE SCALE GENOMIC DNA]</scope>
    <source>
        <strain evidence="1 2">RACE1</strain>
    </source>
</reference>
<dbReference type="Pfam" id="PF05141">
    <property type="entry name" value="DIT1_PvcA"/>
    <property type="match status" value="1"/>
</dbReference>
<dbReference type="Proteomes" id="UP000275772">
    <property type="component" value="Unassembled WGS sequence"/>
</dbReference>
<dbReference type="AlphaFoldDB" id="A0A383V1H3"/>
<dbReference type="PANTHER" id="PTHR37285">
    <property type="entry name" value="SPORE WALL MATURATION PROTEIN DIT1"/>
    <property type="match status" value="1"/>
</dbReference>
<name>A0A383V1H3_BLUHO</name>
<proteinExistence type="predicted"/>
<evidence type="ECO:0000313" key="2">
    <source>
        <dbReference type="Proteomes" id="UP000275772"/>
    </source>
</evidence>
<dbReference type="InterPro" id="IPR007817">
    <property type="entry name" value="Isocyanide_synthase_DIT1"/>
</dbReference>
<gene>
    <name evidence="1" type="ORF">BLGHR1_16790</name>
</gene>
<sequence length="358" mass="40756">MDLRPSDCIFQIHSKLSPLISSHAARVSKNMVVLQYYPERITASDVELGDKIIDLLYSYSPAGNSVRRMEFERLVRSCVSRRESIHLVLPAFPFKSANRTDKVLGDLPDIGEEMALALLNRICTDINKIYPGSYTTVTIVSDGLVYNDILGVSDEDVWNYGSALRRISKEKYPCINFARLSSLINADLPEPETKEEYVSNANRYREAIASLGPDQDPVGGIHLEQQNVLMTYRGYIKFLATDLKYDESRKNLSKSQIKKKNQIVAKKMIQRGAAYSFAVKNAFPSSIRLSIHQSQSQYKLPISLLLGENNYTTPWHCACALKPDGTWQFAHSKIFQEDPRYQLIYRNERPSLYYMTGN</sequence>
<evidence type="ECO:0008006" key="3">
    <source>
        <dbReference type="Google" id="ProtNLM"/>
    </source>
</evidence>
<dbReference type="PANTHER" id="PTHR37285:SF5">
    <property type="entry name" value="SPORE WALL MATURATION PROTEIN DIT1"/>
    <property type="match status" value="1"/>
</dbReference>
<accession>A0A383V1H3</accession>
<evidence type="ECO:0000313" key="1">
    <source>
        <dbReference type="EMBL" id="SZF05987.1"/>
    </source>
</evidence>